<evidence type="ECO:0000313" key="9">
    <source>
        <dbReference type="EMBL" id="SMB95384.1"/>
    </source>
</evidence>
<protein>
    <recommendedName>
        <fullName evidence="8">NADH-quinone oxidoreductase subunit K</fullName>
        <ecNumber evidence="8">7.1.1.-</ecNumber>
    </recommendedName>
    <alternativeName>
        <fullName evidence="8">NADH dehydrogenase I subunit K</fullName>
    </alternativeName>
    <alternativeName>
        <fullName evidence="8">NDH-1 subunit K</fullName>
    </alternativeName>
</protein>
<keyword evidence="4 8" id="KW-0812">Transmembrane</keyword>
<dbReference type="RefSeq" id="WP_084664822.1">
    <property type="nucleotide sequence ID" value="NZ_LT838272.1"/>
</dbReference>
<dbReference type="NCBIfam" id="NF004322">
    <property type="entry name" value="PRK05715.1-4"/>
    <property type="match status" value="1"/>
</dbReference>
<dbReference type="InterPro" id="IPR001133">
    <property type="entry name" value="NADH_UbQ_OxRdtase_chain4L/K"/>
</dbReference>
<keyword evidence="7 8" id="KW-0472">Membrane</keyword>
<comment type="similarity">
    <text evidence="2 8">Belongs to the complex I subunit 4L family.</text>
</comment>
<dbReference type="InterPro" id="IPR039428">
    <property type="entry name" value="NUOK/Mnh_C1-like"/>
</dbReference>
<dbReference type="GO" id="GO:0005886">
    <property type="term" value="C:plasma membrane"/>
    <property type="evidence" value="ECO:0007669"/>
    <property type="project" value="UniProtKB-SubCell"/>
</dbReference>
<keyword evidence="8" id="KW-1003">Cell membrane</keyword>
<dbReference type="Pfam" id="PF00420">
    <property type="entry name" value="Oxidored_q2"/>
    <property type="match status" value="1"/>
</dbReference>
<dbReference type="Proteomes" id="UP000192569">
    <property type="component" value="Chromosome I"/>
</dbReference>
<reference evidence="9 10" key="1">
    <citation type="submission" date="2017-04" db="EMBL/GenBank/DDBJ databases">
        <authorList>
            <person name="Afonso C.L."/>
            <person name="Miller P.J."/>
            <person name="Scott M.A."/>
            <person name="Spackman E."/>
            <person name="Goraichik I."/>
            <person name="Dimitrov K.M."/>
            <person name="Suarez D.L."/>
            <person name="Swayne D.E."/>
        </authorList>
    </citation>
    <scope>NUCLEOTIDE SEQUENCE [LARGE SCALE GENOMIC DNA]</scope>
    <source>
        <strain evidence="9 10">ToBE</strain>
    </source>
</reference>
<comment type="subunit">
    <text evidence="8">NDH-1 is composed of 14 different subunits. Subunits NuoA, H, J, K, L, M, N constitute the membrane sector of the complex.</text>
</comment>
<evidence type="ECO:0000256" key="3">
    <source>
        <dbReference type="ARBA" id="ARBA00022448"/>
    </source>
</evidence>
<keyword evidence="8" id="KW-0520">NAD</keyword>
<comment type="catalytic activity">
    <reaction evidence="8">
        <text>a quinone + NADH + 5 H(+)(in) = a quinol + NAD(+) + 4 H(+)(out)</text>
        <dbReference type="Rhea" id="RHEA:57888"/>
        <dbReference type="ChEBI" id="CHEBI:15378"/>
        <dbReference type="ChEBI" id="CHEBI:24646"/>
        <dbReference type="ChEBI" id="CHEBI:57540"/>
        <dbReference type="ChEBI" id="CHEBI:57945"/>
        <dbReference type="ChEBI" id="CHEBI:132124"/>
    </reaction>
</comment>
<dbReference type="GO" id="GO:0050136">
    <property type="term" value="F:NADH dehydrogenase (quinone) (non-electrogenic) activity"/>
    <property type="evidence" value="ECO:0007669"/>
    <property type="project" value="UniProtKB-UniRule"/>
</dbReference>
<dbReference type="NCBIfam" id="NF004320">
    <property type="entry name" value="PRK05715.1-2"/>
    <property type="match status" value="1"/>
</dbReference>
<evidence type="ECO:0000256" key="7">
    <source>
        <dbReference type="ARBA" id="ARBA00023136"/>
    </source>
</evidence>
<evidence type="ECO:0000256" key="2">
    <source>
        <dbReference type="ARBA" id="ARBA00010519"/>
    </source>
</evidence>
<dbReference type="GO" id="GO:0048038">
    <property type="term" value="F:quinone binding"/>
    <property type="evidence" value="ECO:0007669"/>
    <property type="project" value="UniProtKB-KW"/>
</dbReference>
<evidence type="ECO:0000256" key="8">
    <source>
        <dbReference type="HAMAP-Rule" id="MF_01456"/>
    </source>
</evidence>
<keyword evidence="10" id="KW-1185">Reference proteome</keyword>
<keyword evidence="5 8" id="KW-0874">Quinone</keyword>
<dbReference type="NCBIfam" id="NF004321">
    <property type="entry name" value="PRK05715.1-3"/>
    <property type="match status" value="1"/>
</dbReference>
<dbReference type="EMBL" id="LT838272">
    <property type="protein sequence ID" value="SMB95384.1"/>
    <property type="molecule type" value="Genomic_DNA"/>
</dbReference>
<evidence type="ECO:0000256" key="4">
    <source>
        <dbReference type="ARBA" id="ARBA00022692"/>
    </source>
</evidence>
<dbReference type="EC" id="7.1.1.-" evidence="8"/>
<feature type="transmembrane region" description="Helical" evidence="8">
    <location>
        <begin position="62"/>
        <end position="86"/>
    </location>
</feature>
<dbReference type="NCBIfam" id="NF004323">
    <property type="entry name" value="PRK05715.1-5"/>
    <property type="match status" value="1"/>
</dbReference>
<organism evidence="9 10">
    <name type="scientific">Thermanaeromonas toyohensis ToBE</name>
    <dbReference type="NCBI Taxonomy" id="698762"/>
    <lineage>
        <taxon>Bacteria</taxon>
        <taxon>Bacillati</taxon>
        <taxon>Bacillota</taxon>
        <taxon>Clostridia</taxon>
        <taxon>Neomoorellales</taxon>
        <taxon>Neomoorellaceae</taxon>
        <taxon>Thermanaeromonas</taxon>
    </lineage>
</organism>
<keyword evidence="6 8" id="KW-1133">Transmembrane helix</keyword>
<evidence type="ECO:0000256" key="1">
    <source>
        <dbReference type="ARBA" id="ARBA00004141"/>
    </source>
</evidence>
<dbReference type="AlphaFoldDB" id="A0A1W1VR35"/>
<evidence type="ECO:0000313" key="10">
    <source>
        <dbReference type="Proteomes" id="UP000192569"/>
    </source>
</evidence>
<feature type="transmembrane region" description="Helical" evidence="8">
    <location>
        <begin position="6"/>
        <end position="24"/>
    </location>
</feature>
<comment type="subcellular location">
    <subcellularLocation>
        <location evidence="8">Cell membrane</location>
        <topology evidence="8">Multi-pass membrane protein</topology>
    </subcellularLocation>
    <subcellularLocation>
        <location evidence="1">Membrane</location>
        <topology evidence="1">Multi-pass membrane protein</topology>
    </subcellularLocation>
</comment>
<dbReference type="OrthoDB" id="9810120at2"/>
<evidence type="ECO:0000256" key="6">
    <source>
        <dbReference type="ARBA" id="ARBA00022989"/>
    </source>
</evidence>
<sequence>MITLNHYLTLGGILFVIGLFGALAKKNAVAVLMGIELMLNAVNINLVAFNRFLNPDKVVGQVFAIFVIVVAAVEVAVGLAIVINLYRQRLNTSIDEADWLKW</sequence>
<comment type="function">
    <text evidence="8">NDH-1 shuttles electrons from NADH, via FMN and iron-sulfur (Fe-S) centers, to quinones in the respiratory chain. The immediate electron acceptor for the enzyme in this species is believed to be a menaquinone. Couples the redox reaction to proton translocation (for every two electrons transferred, four hydrogen ions are translocated across the cytoplasmic membrane), and thus conserves the redox energy in a proton gradient.</text>
</comment>
<dbReference type="PANTHER" id="PTHR11434:SF16">
    <property type="entry name" value="NADH-UBIQUINONE OXIDOREDUCTASE CHAIN 4L"/>
    <property type="match status" value="1"/>
</dbReference>
<dbReference type="GO" id="GO:0030964">
    <property type="term" value="C:NADH dehydrogenase complex"/>
    <property type="evidence" value="ECO:0007669"/>
    <property type="project" value="TreeGrafter"/>
</dbReference>
<evidence type="ECO:0000256" key="5">
    <source>
        <dbReference type="ARBA" id="ARBA00022719"/>
    </source>
</evidence>
<name>A0A1W1VR35_9FIRM</name>
<dbReference type="GO" id="GO:0042773">
    <property type="term" value="P:ATP synthesis coupled electron transport"/>
    <property type="evidence" value="ECO:0007669"/>
    <property type="project" value="InterPro"/>
</dbReference>
<dbReference type="FunFam" id="1.10.287.3510:FF:000001">
    <property type="entry name" value="NADH-quinone oxidoreductase subunit K"/>
    <property type="match status" value="1"/>
</dbReference>
<keyword evidence="8" id="KW-1278">Translocase</keyword>
<feature type="transmembrane region" description="Helical" evidence="8">
    <location>
        <begin position="31"/>
        <end position="50"/>
    </location>
</feature>
<dbReference type="Gene3D" id="1.10.287.3510">
    <property type="match status" value="1"/>
</dbReference>
<dbReference type="STRING" id="698762.SAMN00808754_1228"/>
<proteinExistence type="inferred from homology"/>
<dbReference type="HAMAP" id="MF_01456">
    <property type="entry name" value="NDH1_NuoK"/>
    <property type="match status" value="1"/>
</dbReference>
<gene>
    <name evidence="8" type="primary">nuoK</name>
    <name evidence="9" type="ORF">SAMN00808754_1228</name>
</gene>
<accession>A0A1W1VR35</accession>
<keyword evidence="3 8" id="KW-0813">Transport</keyword>
<dbReference type="PANTHER" id="PTHR11434">
    <property type="entry name" value="NADH-UBIQUINONE OXIDOREDUCTASE SUBUNIT ND4L"/>
    <property type="match status" value="1"/>
</dbReference>